<reference evidence="4" key="2">
    <citation type="journal article" date="2014" name="ISME J.">
        <title>Microbial stratification in low pH oxic and suboxic macroscopic growths along an acid mine drainage.</title>
        <authorList>
            <person name="Mendez-Garcia C."/>
            <person name="Mesa V."/>
            <person name="Sprenger R.R."/>
            <person name="Richter M."/>
            <person name="Diez M.S."/>
            <person name="Solano J."/>
            <person name="Bargiela R."/>
            <person name="Golyshina O.V."/>
            <person name="Manteca A."/>
            <person name="Ramos J.L."/>
            <person name="Gallego J.R."/>
            <person name="Llorente I."/>
            <person name="Martins Dos Santos V.A."/>
            <person name="Jensen O.N."/>
            <person name="Pelaez A.I."/>
            <person name="Sanchez J."/>
            <person name="Ferrer M."/>
        </authorList>
    </citation>
    <scope>NUCLEOTIDE SEQUENCE</scope>
</reference>
<name>T0ZGX3_9ZZZZ</name>
<dbReference type="Pfam" id="PF00352">
    <property type="entry name" value="TBP"/>
    <property type="match status" value="1"/>
</dbReference>
<gene>
    <name evidence="4" type="ORF">B2A_09827</name>
</gene>
<proteinExistence type="inferred from homology"/>
<dbReference type="Gene3D" id="3.30.310.10">
    <property type="entry name" value="TATA-Binding Protein"/>
    <property type="match status" value="1"/>
</dbReference>
<evidence type="ECO:0000256" key="2">
    <source>
        <dbReference type="ARBA" id="ARBA00023125"/>
    </source>
</evidence>
<reference evidence="4" key="1">
    <citation type="submission" date="2013-08" db="EMBL/GenBank/DDBJ databases">
        <authorList>
            <person name="Mendez C."/>
            <person name="Richter M."/>
            <person name="Ferrer M."/>
            <person name="Sanchez J."/>
        </authorList>
    </citation>
    <scope>NUCLEOTIDE SEQUENCE</scope>
</reference>
<dbReference type="FunFam" id="3.30.310.10:FF:000007">
    <property type="entry name" value="TATA-box-binding protein"/>
    <property type="match status" value="1"/>
</dbReference>
<dbReference type="GO" id="GO:0006352">
    <property type="term" value="P:DNA-templated transcription initiation"/>
    <property type="evidence" value="ECO:0007669"/>
    <property type="project" value="InterPro"/>
</dbReference>
<dbReference type="GO" id="GO:0003677">
    <property type="term" value="F:DNA binding"/>
    <property type="evidence" value="ECO:0007669"/>
    <property type="project" value="UniProtKB-KW"/>
</dbReference>
<dbReference type="InterPro" id="IPR000814">
    <property type="entry name" value="TBP"/>
</dbReference>
<accession>T0ZGX3</accession>
<evidence type="ECO:0000313" key="4">
    <source>
        <dbReference type="EMBL" id="EQD43582.1"/>
    </source>
</evidence>
<keyword evidence="2" id="KW-0238">DNA-binding</keyword>
<comment type="similarity">
    <text evidence="1">Belongs to the TBP family.</text>
</comment>
<dbReference type="EMBL" id="AUZZ01007094">
    <property type="protein sequence ID" value="EQD43582.1"/>
    <property type="molecule type" value="Genomic_DNA"/>
</dbReference>
<dbReference type="PANTHER" id="PTHR10126">
    <property type="entry name" value="TATA-BOX BINDING PROTEIN"/>
    <property type="match status" value="1"/>
</dbReference>
<dbReference type="PRINTS" id="PR00686">
    <property type="entry name" value="TIFACTORIID"/>
</dbReference>
<protein>
    <submittedName>
        <fullName evidence="4">TATA-box binding protein</fullName>
    </submittedName>
</protein>
<sequence length="66" mass="7192">MVKIRIENVVASTSLGDELDLQSIALGLDGAEYEPEQFPGLIYRLKQPKTAILLFRSGKVVCTGAK</sequence>
<feature type="non-terminal residue" evidence="4">
    <location>
        <position position="66"/>
    </location>
</feature>
<dbReference type="AlphaFoldDB" id="T0ZGX3"/>
<dbReference type="InterPro" id="IPR012295">
    <property type="entry name" value="TBP_dom_sf"/>
</dbReference>
<evidence type="ECO:0000256" key="1">
    <source>
        <dbReference type="ARBA" id="ARBA00005560"/>
    </source>
</evidence>
<comment type="caution">
    <text evidence="4">The sequence shown here is derived from an EMBL/GenBank/DDBJ whole genome shotgun (WGS) entry which is preliminary data.</text>
</comment>
<organism evidence="4">
    <name type="scientific">mine drainage metagenome</name>
    <dbReference type="NCBI Taxonomy" id="410659"/>
    <lineage>
        <taxon>unclassified sequences</taxon>
        <taxon>metagenomes</taxon>
        <taxon>ecological metagenomes</taxon>
    </lineage>
</organism>
<keyword evidence="3" id="KW-0804">Transcription</keyword>
<evidence type="ECO:0000256" key="3">
    <source>
        <dbReference type="ARBA" id="ARBA00023163"/>
    </source>
</evidence>
<dbReference type="SUPFAM" id="SSF55945">
    <property type="entry name" value="TATA-box binding protein-like"/>
    <property type="match status" value="1"/>
</dbReference>